<dbReference type="InterPro" id="IPR049577">
    <property type="entry name" value="GMPP_N"/>
</dbReference>
<dbReference type="Proteomes" id="UP000245216">
    <property type="component" value="Unassembled WGS sequence"/>
</dbReference>
<protein>
    <recommendedName>
        <fullName evidence="2">mannose-1-phosphate guanylyltransferase</fullName>
        <ecNumber evidence="2">2.7.7.13</ecNumber>
    </recommendedName>
</protein>
<dbReference type="GO" id="GO:0009298">
    <property type="term" value="P:GDP-mannose biosynthetic process"/>
    <property type="evidence" value="ECO:0007669"/>
    <property type="project" value="TreeGrafter"/>
</dbReference>
<gene>
    <name evidence="12" type="ORF">DF183_12015</name>
</gene>
<feature type="domain" description="Nucleotidyl transferase" evidence="9">
    <location>
        <begin position="8"/>
        <end position="287"/>
    </location>
</feature>
<comment type="catalytic activity">
    <reaction evidence="7">
        <text>alpha-D-mannose 1-phosphate + GTP + H(+) = GDP-alpha-D-mannose + diphosphate</text>
        <dbReference type="Rhea" id="RHEA:15229"/>
        <dbReference type="ChEBI" id="CHEBI:15378"/>
        <dbReference type="ChEBI" id="CHEBI:33019"/>
        <dbReference type="ChEBI" id="CHEBI:37565"/>
        <dbReference type="ChEBI" id="CHEBI:57527"/>
        <dbReference type="ChEBI" id="CHEBI:58409"/>
        <dbReference type="EC" id="2.7.7.13"/>
    </reaction>
</comment>
<evidence type="ECO:0000256" key="7">
    <source>
        <dbReference type="ARBA" id="ARBA00047343"/>
    </source>
</evidence>
<evidence type="ECO:0000313" key="12">
    <source>
        <dbReference type="EMBL" id="PWE13882.1"/>
    </source>
</evidence>
<dbReference type="SUPFAM" id="SSF51182">
    <property type="entry name" value="RmlC-like cupins"/>
    <property type="match status" value="1"/>
</dbReference>
<evidence type="ECO:0000259" key="11">
    <source>
        <dbReference type="Pfam" id="PF22640"/>
    </source>
</evidence>
<evidence type="ECO:0000256" key="3">
    <source>
        <dbReference type="ARBA" id="ARBA00022679"/>
    </source>
</evidence>
<evidence type="ECO:0000259" key="10">
    <source>
        <dbReference type="Pfam" id="PF01050"/>
    </source>
</evidence>
<evidence type="ECO:0000256" key="2">
    <source>
        <dbReference type="ARBA" id="ARBA00012387"/>
    </source>
</evidence>
<feature type="domain" description="Mannose-6-phosphate isomerase type II C-terminal" evidence="10">
    <location>
        <begin position="353"/>
        <end position="465"/>
    </location>
</feature>
<reference evidence="12 13" key="2">
    <citation type="submission" date="2018-05" db="EMBL/GenBank/DDBJ databases">
        <authorList>
            <person name="Lanie J.A."/>
            <person name="Ng W.-L."/>
            <person name="Kazmierczak K.M."/>
            <person name="Andrzejewski T.M."/>
            <person name="Davidsen T.M."/>
            <person name="Wayne K.J."/>
            <person name="Tettelin H."/>
            <person name="Glass J.I."/>
            <person name="Rusch D."/>
            <person name="Podicherti R."/>
            <person name="Tsui H.-C.T."/>
            <person name="Winkler M.E."/>
        </authorList>
    </citation>
    <scope>NUCLEOTIDE SEQUENCE [LARGE SCALE GENOMIC DNA]</scope>
    <source>
        <strain evidence="12 13">YBY</strain>
    </source>
</reference>
<dbReference type="InterPro" id="IPR011051">
    <property type="entry name" value="RmlC_Cupin_sf"/>
</dbReference>
<dbReference type="Gene3D" id="2.60.120.10">
    <property type="entry name" value="Jelly Rolls"/>
    <property type="match status" value="1"/>
</dbReference>
<dbReference type="SUPFAM" id="SSF53448">
    <property type="entry name" value="Nucleotide-diphospho-sugar transferases"/>
    <property type="match status" value="1"/>
</dbReference>
<keyword evidence="4 12" id="KW-0548">Nucleotidyltransferase</keyword>
<dbReference type="EC" id="2.7.7.13" evidence="2"/>
<evidence type="ECO:0000256" key="4">
    <source>
        <dbReference type="ARBA" id="ARBA00022695"/>
    </source>
</evidence>
<dbReference type="GO" id="GO:0005525">
    <property type="term" value="F:GTP binding"/>
    <property type="evidence" value="ECO:0007669"/>
    <property type="project" value="UniProtKB-KW"/>
</dbReference>
<dbReference type="InterPro" id="IPR006375">
    <property type="entry name" value="Man1P_GuaTrfase/Man6P_Isoase"/>
</dbReference>
<organism evidence="12 13">
    <name type="scientific">Alcaligenes faecalis</name>
    <dbReference type="NCBI Taxonomy" id="511"/>
    <lineage>
        <taxon>Bacteria</taxon>
        <taxon>Pseudomonadati</taxon>
        <taxon>Pseudomonadota</taxon>
        <taxon>Betaproteobacteria</taxon>
        <taxon>Burkholderiales</taxon>
        <taxon>Alcaligenaceae</taxon>
        <taxon>Alcaligenes</taxon>
    </lineage>
</organism>
<keyword evidence="12" id="KW-0413">Isomerase</keyword>
<dbReference type="AlphaFoldDB" id="A0A2U2BIR2"/>
<dbReference type="InterPro" id="IPR001538">
    <property type="entry name" value="Man6P_isomerase-2_C"/>
</dbReference>
<dbReference type="GO" id="GO:0016853">
    <property type="term" value="F:isomerase activity"/>
    <property type="evidence" value="ECO:0007669"/>
    <property type="project" value="UniProtKB-KW"/>
</dbReference>
<dbReference type="PANTHER" id="PTHR46390">
    <property type="entry name" value="MANNOSE-1-PHOSPHATE GUANYLYLTRANSFERASE"/>
    <property type="match status" value="1"/>
</dbReference>
<dbReference type="CDD" id="cd02509">
    <property type="entry name" value="GDP-M1P_Guanylyltransferase"/>
    <property type="match status" value="1"/>
</dbReference>
<dbReference type="EMBL" id="QEXO01000003">
    <property type="protein sequence ID" value="PWE13882.1"/>
    <property type="molecule type" value="Genomic_DNA"/>
</dbReference>
<keyword evidence="5" id="KW-0547">Nucleotide-binding</keyword>
<dbReference type="GO" id="GO:0000271">
    <property type="term" value="P:polysaccharide biosynthetic process"/>
    <property type="evidence" value="ECO:0007669"/>
    <property type="project" value="InterPro"/>
</dbReference>
<dbReference type="FunFam" id="2.60.120.10:FF:000032">
    <property type="entry name" value="Mannose-1-phosphate guanylyltransferase/mannose-6-phosphate isomerase"/>
    <property type="match status" value="1"/>
</dbReference>
<feature type="domain" description="MannoseP isomerase/GMP-like beta-helix" evidence="11">
    <location>
        <begin position="302"/>
        <end position="347"/>
    </location>
</feature>
<dbReference type="InterPro" id="IPR014710">
    <property type="entry name" value="RmlC-like_jellyroll"/>
</dbReference>
<dbReference type="PANTHER" id="PTHR46390:SF1">
    <property type="entry name" value="MANNOSE-1-PHOSPHATE GUANYLYLTRANSFERASE"/>
    <property type="match status" value="1"/>
</dbReference>
<evidence type="ECO:0000259" key="9">
    <source>
        <dbReference type="Pfam" id="PF00483"/>
    </source>
</evidence>
<name>A0A2U2BIR2_ALCFA</name>
<evidence type="ECO:0000256" key="1">
    <source>
        <dbReference type="ARBA" id="ARBA00006115"/>
    </source>
</evidence>
<dbReference type="GO" id="GO:0004475">
    <property type="term" value="F:mannose-1-phosphate guanylyltransferase (GTP) activity"/>
    <property type="evidence" value="ECO:0007669"/>
    <property type="project" value="UniProtKB-EC"/>
</dbReference>
<dbReference type="InterPro" id="IPR054566">
    <property type="entry name" value="ManC/GMP-like_b-helix"/>
</dbReference>
<dbReference type="Pfam" id="PF22640">
    <property type="entry name" value="ManC_GMP_beta-helix"/>
    <property type="match status" value="1"/>
</dbReference>
<evidence type="ECO:0000256" key="6">
    <source>
        <dbReference type="ARBA" id="ARBA00023134"/>
    </source>
</evidence>
<sequence length="470" mass="51592">MTKPVISPVVLCGGSGTRLWPLSRKSFPKQFAPVIHDRSLLRLTLERLSPLMQSGSLVCIGSEEHRFLISNELEAVNLPGKIILEPVAKNTAPAVALAAMAVGPDDLLLICPADHFIPDAQLFEECIRRAVPAAEQGAIVIFGVQPSFPSTAYGYIESEHELGEESAVPVKAFIEKPSLELATQLLANRNVFWNSGMVLAKANVLLSELEVLAPDMLDHVTRAFQAGQVDGLFFRPDAEVFAQTPEDSFDYAVLEKSDKVMMTAFRGAWSDVGSWNALSAVQEADEDNNRLSGQAYAYGCSGTSIRAEHRVVVGLGLQDLQIVETADAVLVARASEVEKIKHVVEDLRKSNVSQADMHRNVVRPWGSYDSIDSGDRFQVKRIVVKPGAALSLQKHYQRSEHWIVVKGTALVTRGEEQHLLSENESIYIPLGTTHRLENVGKTSLELIEVQTGAYLGEDDIVRLEDTYGRV</sequence>
<evidence type="ECO:0000313" key="13">
    <source>
        <dbReference type="Proteomes" id="UP000245216"/>
    </source>
</evidence>
<dbReference type="InterPro" id="IPR051161">
    <property type="entry name" value="Mannose-6P_isomerase_type2"/>
</dbReference>
<evidence type="ECO:0000256" key="5">
    <source>
        <dbReference type="ARBA" id="ARBA00022741"/>
    </source>
</evidence>
<dbReference type="InterPro" id="IPR005835">
    <property type="entry name" value="NTP_transferase_dom"/>
</dbReference>
<dbReference type="NCBIfam" id="TIGR01479">
    <property type="entry name" value="GMP_PMI"/>
    <property type="match status" value="1"/>
</dbReference>
<evidence type="ECO:0000256" key="8">
    <source>
        <dbReference type="RuleBase" id="RU004190"/>
    </source>
</evidence>
<keyword evidence="3 12" id="KW-0808">Transferase</keyword>
<comment type="similarity">
    <text evidence="1 8">Belongs to the mannose-6-phosphate isomerase type 2 family.</text>
</comment>
<dbReference type="Pfam" id="PF01050">
    <property type="entry name" value="MannoseP_isomer"/>
    <property type="match status" value="1"/>
</dbReference>
<dbReference type="RefSeq" id="WP_063691608.1">
    <property type="nucleotide sequence ID" value="NZ_CAXOJJ010000001.1"/>
</dbReference>
<dbReference type="InterPro" id="IPR029044">
    <property type="entry name" value="Nucleotide-diphossugar_trans"/>
</dbReference>
<proteinExistence type="inferred from homology"/>
<reference evidence="12 13" key="1">
    <citation type="submission" date="2018-05" db="EMBL/GenBank/DDBJ databases">
        <title>Genome Sequence of an Efficient Indole-Degrading Bacterium, Alcaligenes sp.YBY.</title>
        <authorList>
            <person name="Yang B."/>
        </authorList>
    </citation>
    <scope>NUCLEOTIDE SEQUENCE [LARGE SCALE GENOMIC DNA]</scope>
    <source>
        <strain evidence="12 13">YBY</strain>
    </source>
</reference>
<accession>A0A2U2BIR2</accession>
<dbReference type="Pfam" id="PF00483">
    <property type="entry name" value="NTP_transferase"/>
    <property type="match status" value="1"/>
</dbReference>
<dbReference type="CDD" id="cd02213">
    <property type="entry name" value="cupin_PMI_typeII_C"/>
    <property type="match status" value="1"/>
</dbReference>
<dbReference type="Gene3D" id="3.90.550.10">
    <property type="entry name" value="Spore Coat Polysaccharide Biosynthesis Protein SpsA, Chain A"/>
    <property type="match status" value="1"/>
</dbReference>
<keyword evidence="6" id="KW-0342">GTP-binding</keyword>
<comment type="caution">
    <text evidence="12">The sequence shown here is derived from an EMBL/GenBank/DDBJ whole genome shotgun (WGS) entry which is preliminary data.</text>
</comment>